<dbReference type="Pfam" id="PF03799">
    <property type="entry name" value="FtsQ_DivIB_C"/>
    <property type="match status" value="1"/>
</dbReference>
<protein>
    <submittedName>
        <fullName evidence="9">Cell division protein FtsQ</fullName>
    </submittedName>
</protein>
<name>A0A660L8Y0_9ACTN</name>
<evidence type="ECO:0000256" key="1">
    <source>
        <dbReference type="ARBA" id="ARBA00022475"/>
    </source>
</evidence>
<evidence type="ECO:0000256" key="7">
    <source>
        <dbReference type="SAM" id="Phobius"/>
    </source>
</evidence>
<organism evidence="9 10">
    <name type="scientific">Solirubrobacter pauli</name>
    <dbReference type="NCBI Taxonomy" id="166793"/>
    <lineage>
        <taxon>Bacteria</taxon>
        <taxon>Bacillati</taxon>
        <taxon>Actinomycetota</taxon>
        <taxon>Thermoleophilia</taxon>
        <taxon>Solirubrobacterales</taxon>
        <taxon>Solirubrobacteraceae</taxon>
        <taxon>Solirubrobacter</taxon>
    </lineage>
</organism>
<reference evidence="9 10" key="1">
    <citation type="submission" date="2018-10" db="EMBL/GenBank/DDBJ databases">
        <title>Genomic Encyclopedia of Archaeal and Bacterial Type Strains, Phase II (KMG-II): from individual species to whole genera.</title>
        <authorList>
            <person name="Goeker M."/>
        </authorList>
    </citation>
    <scope>NUCLEOTIDE SEQUENCE [LARGE SCALE GENOMIC DNA]</scope>
    <source>
        <strain evidence="9 10">DSM 14954</strain>
    </source>
</reference>
<keyword evidence="5" id="KW-0131">Cell cycle</keyword>
<evidence type="ECO:0000256" key="3">
    <source>
        <dbReference type="ARBA" id="ARBA00022692"/>
    </source>
</evidence>
<dbReference type="AlphaFoldDB" id="A0A660L8Y0"/>
<keyword evidence="3 7" id="KW-0812">Transmembrane</keyword>
<dbReference type="Proteomes" id="UP000278962">
    <property type="component" value="Unassembled WGS sequence"/>
</dbReference>
<evidence type="ECO:0000313" key="10">
    <source>
        <dbReference type="Proteomes" id="UP000278962"/>
    </source>
</evidence>
<dbReference type="PANTHER" id="PTHR37820:SF1">
    <property type="entry name" value="CELL DIVISION PROTEIN FTSQ"/>
    <property type="match status" value="1"/>
</dbReference>
<dbReference type="GO" id="GO:0051301">
    <property type="term" value="P:cell division"/>
    <property type="evidence" value="ECO:0007669"/>
    <property type="project" value="UniProtKB-KW"/>
</dbReference>
<feature type="domain" description="Cell division protein FtsQ/DivIB C-terminal" evidence="8">
    <location>
        <begin position="109"/>
        <end position="222"/>
    </location>
</feature>
<evidence type="ECO:0000256" key="2">
    <source>
        <dbReference type="ARBA" id="ARBA00022618"/>
    </source>
</evidence>
<sequence length="256" mass="27037">MTRLKVGLAVVAVIVLTGGGYLWLRQSSLVAVRDVQISGITASDGEQVRTALEGAAKDMTTLHVREQVLHEATAPYSSVGDLKVKADFPHTLRIQVVERRPVAAVARAGERRRIPVTSNGTLLRGVTAERDLPTISVKSEPAGARITDRKILDALAVASAVPTPLRGRTGEVKVEKRGVVAEVEDGPELIFGDGKDADKKWAAAARVLAEISAQGAVYLDLRITGRVAAGGLAPIATPTPDPNLQLEGENSPTLNP</sequence>
<feature type="region of interest" description="Disordered" evidence="6">
    <location>
        <begin position="234"/>
        <end position="256"/>
    </location>
</feature>
<evidence type="ECO:0000256" key="6">
    <source>
        <dbReference type="SAM" id="MobiDB-lite"/>
    </source>
</evidence>
<gene>
    <name evidence="9" type="ORF">C8N24_6056</name>
</gene>
<comment type="caution">
    <text evidence="9">The sequence shown here is derived from an EMBL/GenBank/DDBJ whole genome shotgun (WGS) entry which is preliminary data.</text>
</comment>
<keyword evidence="1" id="KW-1003">Cell membrane</keyword>
<keyword evidence="2 9" id="KW-0132">Cell division</keyword>
<proteinExistence type="predicted"/>
<dbReference type="RefSeq" id="WP_121257158.1">
    <property type="nucleotide sequence ID" value="NZ_RBIL01000002.1"/>
</dbReference>
<accession>A0A660L8Y0</accession>
<dbReference type="InterPro" id="IPR005548">
    <property type="entry name" value="Cell_div_FtsQ/DivIB_C"/>
</dbReference>
<keyword evidence="7" id="KW-0472">Membrane</keyword>
<dbReference type="GO" id="GO:0005886">
    <property type="term" value="C:plasma membrane"/>
    <property type="evidence" value="ECO:0007669"/>
    <property type="project" value="TreeGrafter"/>
</dbReference>
<evidence type="ECO:0000313" key="9">
    <source>
        <dbReference type="EMBL" id="RKQ88020.1"/>
    </source>
</evidence>
<dbReference type="PANTHER" id="PTHR37820">
    <property type="entry name" value="CELL DIVISION PROTEIN DIVIB"/>
    <property type="match status" value="1"/>
</dbReference>
<dbReference type="EMBL" id="RBIL01000002">
    <property type="protein sequence ID" value="RKQ88020.1"/>
    <property type="molecule type" value="Genomic_DNA"/>
</dbReference>
<keyword evidence="10" id="KW-1185">Reference proteome</keyword>
<keyword evidence="4 7" id="KW-1133">Transmembrane helix</keyword>
<evidence type="ECO:0000259" key="8">
    <source>
        <dbReference type="Pfam" id="PF03799"/>
    </source>
</evidence>
<dbReference type="InterPro" id="IPR050487">
    <property type="entry name" value="FtsQ_DivIB"/>
</dbReference>
<dbReference type="OrthoDB" id="5244004at2"/>
<evidence type="ECO:0000256" key="5">
    <source>
        <dbReference type="ARBA" id="ARBA00023306"/>
    </source>
</evidence>
<feature type="transmembrane region" description="Helical" evidence="7">
    <location>
        <begin position="6"/>
        <end position="24"/>
    </location>
</feature>
<evidence type="ECO:0000256" key="4">
    <source>
        <dbReference type="ARBA" id="ARBA00022989"/>
    </source>
</evidence>